<evidence type="ECO:0000256" key="3">
    <source>
        <dbReference type="ARBA" id="ARBA00023163"/>
    </source>
</evidence>
<evidence type="ECO:0000313" key="5">
    <source>
        <dbReference type="EMBL" id="GHE94838.1"/>
    </source>
</evidence>
<dbReference type="InterPro" id="IPR036390">
    <property type="entry name" value="WH_DNA-bd_sf"/>
</dbReference>
<dbReference type="PROSITE" id="PS01117">
    <property type="entry name" value="HTH_MARR_1"/>
    <property type="match status" value="1"/>
</dbReference>
<gene>
    <name evidence="5" type="ORF">GCM10011501_25400</name>
</gene>
<evidence type="ECO:0000256" key="1">
    <source>
        <dbReference type="ARBA" id="ARBA00023015"/>
    </source>
</evidence>
<dbReference type="EMBL" id="BNAH01000010">
    <property type="protein sequence ID" value="GHE94838.1"/>
    <property type="molecule type" value="Genomic_DNA"/>
</dbReference>
<dbReference type="InterPro" id="IPR023187">
    <property type="entry name" value="Tscrpt_reg_MarR-type_CS"/>
</dbReference>
<comment type="caution">
    <text evidence="5">The sequence shown here is derived from an EMBL/GenBank/DDBJ whole genome shotgun (WGS) entry which is preliminary data.</text>
</comment>
<feature type="domain" description="HTH marR-type" evidence="4">
    <location>
        <begin position="1"/>
        <end position="134"/>
    </location>
</feature>
<dbReference type="Gene3D" id="1.10.10.10">
    <property type="entry name" value="Winged helix-like DNA-binding domain superfamily/Winged helix DNA-binding domain"/>
    <property type="match status" value="1"/>
</dbReference>
<dbReference type="InterPro" id="IPR000835">
    <property type="entry name" value="HTH_MarR-typ"/>
</dbReference>
<dbReference type="PANTHER" id="PTHR42756:SF1">
    <property type="entry name" value="TRANSCRIPTIONAL REPRESSOR OF EMRAB OPERON"/>
    <property type="match status" value="1"/>
</dbReference>
<keyword evidence="1" id="KW-0805">Transcription regulation</keyword>
<organism evidence="5 6">
    <name type="scientific">Thalassotalea profundi</name>
    <dbReference type="NCBI Taxonomy" id="2036687"/>
    <lineage>
        <taxon>Bacteria</taxon>
        <taxon>Pseudomonadati</taxon>
        <taxon>Pseudomonadota</taxon>
        <taxon>Gammaproteobacteria</taxon>
        <taxon>Alteromonadales</taxon>
        <taxon>Colwelliaceae</taxon>
        <taxon>Thalassotalea</taxon>
    </lineage>
</organism>
<dbReference type="SUPFAM" id="SSF46785">
    <property type="entry name" value="Winged helix' DNA-binding domain"/>
    <property type="match status" value="1"/>
</dbReference>
<accession>A0ABQ3IV95</accession>
<evidence type="ECO:0000259" key="4">
    <source>
        <dbReference type="PROSITE" id="PS50995"/>
    </source>
</evidence>
<dbReference type="Pfam" id="PF01047">
    <property type="entry name" value="MarR"/>
    <property type="match status" value="1"/>
</dbReference>
<keyword evidence="3" id="KW-0804">Transcription</keyword>
<protein>
    <recommendedName>
        <fullName evidence="4">HTH marR-type domain-containing protein</fullName>
    </recommendedName>
</protein>
<evidence type="ECO:0000313" key="6">
    <source>
        <dbReference type="Proteomes" id="UP000626370"/>
    </source>
</evidence>
<reference evidence="6" key="1">
    <citation type="journal article" date="2019" name="Int. J. Syst. Evol. Microbiol.">
        <title>The Global Catalogue of Microorganisms (GCM) 10K type strain sequencing project: providing services to taxonomists for standard genome sequencing and annotation.</title>
        <authorList>
            <consortium name="The Broad Institute Genomics Platform"/>
            <consortium name="The Broad Institute Genome Sequencing Center for Infectious Disease"/>
            <person name="Wu L."/>
            <person name="Ma J."/>
        </authorList>
    </citation>
    <scope>NUCLEOTIDE SEQUENCE [LARGE SCALE GENOMIC DNA]</scope>
    <source>
        <strain evidence="6">CGMCC 1.15922</strain>
    </source>
</reference>
<dbReference type="InterPro" id="IPR036388">
    <property type="entry name" value="WH-like_DNA-bd_sf"/>
</dbReference>
<evidence type="ECO:0000256" key="2">
    <source>
        <dbReference type="ARBA" id="ARBA00023125"/>
    </source>
</evidence>
<name>A0ABQ3IV95_9GAMM</name>
<proteinExistence type="predicted"/>
<dbReference type="SMART" id="SM00347">
    <property type="entry name" value="HTH_MARR"/>
    <property type="match status" value="1"/>
</dbReference>
<dbReference type="PANTHER" id="PTHR42756">
    <property type="entry name" value="TRANSCRIPTIONAL REGULATOR, MARR"/>
    <property type="match status" value="1"/>
</dbReference>
<keyword evidence="6" id="KW-1185">Reference proteome</keyword>
<keyword evidence="2" id="KW-0238">DNA-binding</keyword>
<dbReference type="Proteomes" id="UP000626370">
    <property type="component" value="Unassembled WGS sequence"/>
</dbReference>
<dbReference type="RefSeq" id="WP_189378625.1">
    <property type="nucleotide sequence ID" value="NZ_BNAH01000010.1"/>
</dbReference>
<sequence length="137" mass="15800">MELSEALFSLVHAVRKNMKHEIKQLALDLSPMHLKSLKVISLIDGCTGQKLADFMDRDKAQINRLIKELVHQELIIKTDNEQDKRSQHIVLSSKGEEMMKMFKNVEKNVFNRMVNDIPSAQIEDFIDTIQLLKINLG</sequence>
<dbReference type="PROSITE" id="PS50995">
    <property type="entry name" value="HTH_MARR_2"/>
    <property type="match status" value="1"/>
</dbReference>